<dbReference type="InterPro" id="IPR003594">
    <property type="entry name" value="HATPase_dom"/>
</dbReference>
<accession>A0A926P566</accession>
<dbReference type="SUPFAM" id="SSF47384">
    <property type="entry name" value="Homodimeric domain of signal transducing histidine kinase"/>
    <property type="match status" value="1"/>
</dbReference>
<dbReference type="Gene3D" id="3.30.565.10">
    <property type="entry name" value="Histidine kinase-like ATPase, C-terminal domain"/>
    <property type="match status" value="1"/>
</dbReference>
<dbReference type="InterPro" id="IPR004358">
    <property type="entry name" value="Sig_transdc_His_kin-like_C"/>
</dbReference>
<evidence type="ECO:0000256" key="5">
    <source>
        <dbReference type="ARBA" id="ARBA00022777"/>
    </source>
</evidence>
<dbReference type="InterPro" id="IPR036890">
    <property type="entry name" value="HATPase_C_sf"/>
</dbReference>
<reference evidence="8" key="1">
    <citation type="submission" date="2020-05" db="EMBL/GenBank/DDBJ databases">
        <title>Identification of trans-AT polyketide cluster in two marine bacteria, producers of a novel glutaramide-containing polyketide sesbanimide D and analogs.</title>
        <authorList>
            <person name="Kacar D."/>
            <person name="Rodriguez P."/>
            <person name="Canedo L."/>
            <person name="Gonzalez E."/>
            <person name="Galan B."/>
            <person name="De La Calle F."/>
            <person name="Garcia J.L."/>
        </authorList>
    </citation>
    <scope>NUCLEOTIDE SEQUENCE</scope>
    <source>
        <strain evidence="8">PHM038</strain>
    </source>
</reference>
<dbReference type="PRINTS" id="PR00344">
    <property type="entry name" value="BCTRLSENSOR"/>
</dbReference>
<evidence type="ECO:0000256" key="3">
    <source>
        <dbReference type="ARBA" id="ARBA00022553"/>
    </source>
</evidence>
<dbReference type="PANTHER" id="PTHR43711:SF1">
    <property type="entry name" value="HISTIDINE KINASE 1"/>
    <property type="match status" value="1"/>
</dbReference>
<dbReference type="EC" id="2.7.13.3" evidence="2"/>
<proteinExistence type="predicted"/>
<organism evidence="8 9">
    <name type="scientific">Roseibium aggregatum</name>
    <dbReference type="NCBI Taxonomy" id="187304"/>
    <lineage>
        <taxon>Bacteria</taxon>
        <taxon>Pseudomonadati</taxon>
        <taxon>Pseudomonadota</taxon>
        <taxon>Alphaproteobacteria</taxon>
        <taxon>Hyphomicrobiales</taxon>
        <taxon>Stappiaceae</taxon>
        <taxon>Roseibium</taxon>
    </lineage>
</organism>
<keyword evidence="5" id="KW-0418">Kinase</keyword>
<dbReference type="Pfam" id="PF00512">
    <property type="entry name" value="HisKA"/>
    <property type="match status" value="1"/>
</dbReference>
<dbReference type="PANTHER" id="PTHR43711">
    <property type="entry name" value="TWO-COMPONENT HISTIDINE KINASE"/>
    <property type="match status" value="1"/>
</dbReference>
<dbReference type="SMART" id="SM00387">
    <property type="entry name" value="HATPase_c"/>
    <property type="match status" value="1"/>
</dbReference>
<dbReference type="RefSeq" id="WP_190294425.1">
    <property type="nucleotide sequence ID" value="NZ_JABFCZ010000062.1"/>
</dbReference>
<evidence type="ECO:0000259" key="7">
    <source>
        <dbReference type="PROSITE" id="PS50109"/>
    </source>
</evidence>
<dbReference type="GO" id="GO:0000155">
    <property type="term" value="F:phosphorelay sensor kinase activity"/>
    <property type="evidence" value="ECO:0007669"/>
    <property type="project" value="InterPro"/>
</dbReference>
<dbReference type="CDD" id="cd00082">
    <property type="entry name" value="HisKA"/>
    <property type="match status" value="1"/>
</dbReference>
<comment type="caution">
    <text evidence="8">The sequence shown here is derived from an EMBL/GenBank/DDBJ whole genome shotgun (WGS) entry which is preliminary data.</text>
</comment>
<feature type="domain" description="Histidine kinase" evidence="7">
    <location>
        <begin position="111"/>
        <end position="326"/>
    </location>
</feature>
<protein>
    <recommendedName>
        <fullName evidence="2">histidine kinase</fullName>
        <ecNumber evidence="2">2.7.13.3</ecNumber>
    </recommendedName>
</protein>
<keyword evidence="4" id="KW-0808">Transferase</keyword>
<gene>
    <name evidence="8" type="ORF">HK439_26180</name>
</gene>
<dbReference type="PROSITE" id="PS50109">
    <property type="entry name" value="HIS_KIN"/>
    <property type="match status" value="1"/>
</dbReference>
<evidence type="ECO:0000256" key="1">
    <source>
        <dbReference type="ARBA" id="ARBA00000085"/>
    </source>
</evidence>
<sequence>MQQIYPGIDRRIEDGIYVPELLKLTFPDEPEIPFEELMSRTGPSQEKRFPDGKWYRIDRTLTPDGGIISVYADITEYKQQQATLMGQAHELVKLLNQEKQLNELQRDFVSMASYEFRTPLAIIDSNAQRLIRRADTLEKAAIVERGTRIREAVDRMQYLISRFLNFSRSQAGGMEVDCRAQPLKDTVGDCCRRFQETCSSHRIVLDTGNLPEALNFDRKLLELCIDNLLSNAVKYSPDANEIRVTGHADGTWAMISVEDRGVGIPEAEIPKVFDRYFRASTSSGIAGTGIGLNMISMILDKHRGKVDLESRVGEGTRVTLRLPIAQEGAGEGPERAFPRRRAASA</sequence>
<dbReference type="EMBL" id="JABFCZ010000062">
    <property type="protein sequence ID" value="MBD1549748.1"/>
    <property type="molecule type" value="Genomic_DNA"/>
</dbReference>
<evidence type="ECO:0000256" key="2">
    <source>
        <dbReference type="ARBA" id="ARBA00012438"/>
    </source>
</evidence>
<evidence type="ECO:0000256" key="4">
    <source>
        <dbReference type="ARBA" id="ARBA00022679"/>
    </source>
</evidence>
<dbReference type="InterPro" id="IPR005467">
    <property type="entry name" value="His_kinase_dom"/>
</dbReference>
<comment type="catalytic activity">
    <reaction evidence="1">
        <text>ATP + protein L-histidine = ADP + protein N-phospho-L-histidine.</text>
        <dbReference type="EC" id="2.7.13.3"/>
    </reaction>
</comment>
<evidence type="ECO:0000313" key="8">
    <source>
        <dbReference type="EMBL" id="MBD1549748.1"/>
    </source>
</evidence>
<dbReference type="Gene3D" id="1.10.287.130">
    <property type="match status" value="1"/>
</dbReference>
<dbReference type="Proteomes" id="UP000598467">
    <property type="component" value="Unassembled WGS sequence"/>
</dbReference>
<dbReference type="AlphaFoldDB" id="A0A926P566"/>
<dbReference type="Pfam" id="PF02518">
    <property type="entry name" value="HATPase_c"/>
    <property type="match status" value="1"/>
</dbReference>
<evidence type="ECO:0000256" key="6">
    <source>
        <dbReference type="ARBA" id="ARBA00023012"/>
    </source>
</evidence>
<dbReference type="SUPFAM" id="SSF55874">
    <property type="entry name" value="ATPase domain of HSP90 chaperone/DNA topoisomerase II/histidine kinase"/>
    <property type="match status" value="1"/>
</dbReference>
<keyword evidence="6" id="KW-0902">Two-component regulatory system</keyword>
<dbReference type="InterPro" id="IPR050736">
    <property type="entry name" value="Sensor_HK_Regulatory"/>
</dbReference>
<keyword evidence="3" id="KW-0597">Phosphoprotein</keyword>
<dbReference type="SMART" id="SM00388">
    <property type="entry name" value="HisKA"/>
    <property type="match status" value="1"/>
</dbReference>
<dbReference type="InterPro" id="IPR036097">
    <property type="entry name" value="HisK_dim/P_sf"/>
</dbReference>
<name>A0A926P566_9HYPH</name>
<dbReference type="InterPro" id="IPR003661">
    <property type="entry name" value="HisK_dim/P_dom"/>
</dbReference>
<evidence type="ECO:0000313" key="9">
    <source>
        <dbReference type="Proteomes" id="UP000598467"/>
    </source>
</evidence>